<accession>A0A2H0W1W6</accession>
<reference evidence="2" key="1">
    <citation type="submission" date="2017-09" db="EMBL/GenBank/DDBJ databases">
        <title>Depth-based differentiation of microbial function through sediment-hosted aquifers and enrichment of novel symbionts in the deep terrestrial subsurface.</title>
        <authorList>
            <person name="Probst A.J."/>
            <person name="Ladd B."/>
            <person name="Jarett J.K."/>
            <person name="Geller-Mcgrath D.E."/>
            <person name="Sieber C.M.K."/>
            <person name="Emerson J.B."/>
            <person name="Anantharaman K."/>
            <person name="Thomas B.C."/>
            <person name="Malmstrom R."/>
            <person name="Stieglmeier M."/>
            <person name="Klingl A."/>
            <person name="Woyke T."/>
            <person name="Ryan C.M."/>
            <person name="Banfield J.F."/>
        </authorList>
    </citation>
    <scope>NUCLEOTIDE SEQUENCE [LARGE SCALE GENOMIC DNA]</scope>
</reference>
<dbReference type="EMBL" id="PEZZ01000008">
    <property type="protein sequence ID" value="PIS05359.1"/>
    <property type="molecule type" value="Genomic_DNA"/>
</dbReference>
<evidence type="ECO:0000313" key="2">
    <source>
        <dbReference type="Proteomes" id="UP000230935"/>
    </source>
</evidence>
<protein>
    <submittedName>
        <fullName evidence="1">Uncharacterized protein</fullName>
    </submittedName>
</protein>
<sequence>MAQAETPSTTPNGHAVPTFRRGYYKAPTADGWLGNQMYGHLPPNPADGSLTSSAHFGVISPMPGMSLEKLASNPSPLLRLSRATNYSRTAGKNGDAHVPQAWGFSTSALPNRAGTLRKSGPHATSFGNLPPNCTSKHLAGMN</sequence>
<gene>
    <name evidence="1" type="ORF">COT81_01560</name>
</gene>
<evidence type="ECO:0000313" key="1">
    <source>
        <dbReference type="EMBL" id="PIS05359.1"/>
    </source>
</evidence>
<dbReference type="Proteomes" id="UP000230935">
    <property type="component" value="Unassembled WGS sequence"/>
</dbReference>
<dbReference type="AlphaFoldDB" id="A0A2H0W1W6"/>
<name>A0A2H0W1W6_9BACT</name>
<organism evidence="1 2">
    <name type="scientific">Candidatus Buchananbacteria bacterium CG10_big_fil_rev_8_21_14_0_10_42_9</name>
    <dbReference type="NCBI Taxonomy" id="1974526"/>
    <lineage>
        <taxon>Bacteria</taxon>
        <taxon>Candidatus Buchananiibacteriota</taxon>
    </lineage>
</organism>
<proteinExistence type="predicted"/>
<comment type="caution">
    <text evidence="1">The sequence shown here is derived from an EMBL/GenBank/DDBJ whole genome shotgun (WGS) entry which is preliminary data.</text>
</comment>